<keyword evidence="1" id="KW-0732">Signal</keyword>
<evidence type="ECO:0000313" key="2">
    <source>
        <dbReference type="EMBL" id="PCE66040.1"/>
    </source>
</evidence>
<gene>
    <name evidence="2" type="ORF">B7P33_01700</name>
</gene>
<protein>
    <recommendedName>
        <fullName evidence="4">Glycosyl hydrolase family 43</fullName>
    </recommendedName>
</protein>
<dbReference type="Gene3D" id="2.115.10.20">
    <property type="entry name" value="Glycosyl hydrolase domain, family 43"/>
    <property type="match status" value="1"/>
</dbReference>
<evidence type="ECO:0000256" key="1">
    <source>
        <dbReference type="SAM" id="SignalP"/>
    </source>
</evidence>
<reference evidence="2 3" key="1">
    <citation type="submission" date="2017-04" db="EMBL/GenBank/DDBJ databases">
        <title>A new member of the family Flavobacteriaceae isolated from ascidians.</title>
        <authorList>
            <person name="Chen L."/>
        </authorList>
    </citation>
    <scope>NUCLEOTIDE SEQUENCE [LARGE SCALE GENOMIC DNA]</scope>
    <source>
        <strain evidence="2 3">HQA918</strain>
    </source>
</reference>
<dbReference type="SUPFAM" id="SSF75005">
    <property type="entry name" value="Arabinanase/levansucrase/invertase"/>
    <property type="match status" value="1"/>
</dbReference>
<dbReference type="OrthoDB" id="9794572at2"/>
<keyword evidence="3" id="KW-1185">Reference proteome</keyword>
<accession>A0A2A4GDJ4</accession>
<comment type="caution">
    <text evidence="2">The sequence shown here is derived from an EMBL/GenBank/DDBJ whole genome shotgun (WGS) entry which is preliminary data.</text>
</comment>
<dbReference type="InterPro" id="IPR023296">
    <property type="entry name" value="Glyco_hydro_beta-prop_sf"/>
</dbReference>
<dbReference type="Proteomes" id="UP000219559">
    <property type="component" value="Unassembled WGS sequence"/>
</dbReference>
<organism evidence="2 3">
    <name type="scientific">Sediminicola luteus</name>
    <dbReference type="NCBI Taxonomy" id="319238"/>
    <lineage>
        <taxon>Bacteria</taxon>
        <taxon>Pseudomonadati</taxon>
        <taxon>Bacteroidota</taxon>
        <taxon>Flavobacteriia</taxon>
        <taxon>Flavobacteriales</taxon>
        <taxon>Flavobacteriaceae</taxon>
        <taxon>Sediminicola</taxon>
    </lineage>
</organism>
<dbReference type="EMBL" id="NBWU01000001">
    <property type="protein sequence ID" value="PCE66040.1"/>
    <property type="molecule type" value="Genomic_DNA"/>
</dbReference>
<feature type="signal peptide" evidence="1">
    <location>
        <begin position="1"/>
        <end position="22"/>
    </location>
</feature>
<dbReference type="RefSeq" id="WP_097441564.1">
    <property type="nucleotide sequence ID" value="NZ_NBWU01000001.1"/>
</dbReference>
<sequence>MFRKTFFIVISFLCFLSGYAQALDLDGGTADLLEYVGVAVHDPGYHVWGSSPIYGEDGKVHIFAARWPDSIGVVPGWKTHSEIAHYVSDHPEKPFTFLKVVLSPSGRHSWDRMGIHNPNIKKVADGYALTYISNDGLEHMPANQRIGMLVSKSVYGPWKKVGRDGMILQPPANPDYWNFNPGNGVNNPALLPHTNGGYYLYYKTQKKGISTMGLAVAENLEGPYVQLPVPITNNDRVIEDGYAFSCGGKFYLMTTDNHGMIQRGGGLLWASEDGINFGSPTKAFHLMKDYLPEGTLPKDYSFHYGGMRGKFERPQLLLDSQGCPTHLFVPSGTNIHGGASTVSYVLRFEEQ</sequence>
<evidence type="ECO:0000313" key="3">
    <source>
        <dbReference type="Proteomes" id="UP000219559"/>
    </source>
</evidence>
<dbReference type="CDD" id="cd08994">
    <property type="entry name" value="GH43_62_32_68_117_130-like"/>
    <property type="match status" value="1"/>
</dbReference>
<name>A0A2A4GDJ4_9FLAO</name>
<feature type="chain" id="PRO_5013399765" description="Glycosyl hydrolase family 43" evidence="1">
    <location>
        <begin position="23"/>
        <end position="351"/>
    </location>
</feature>
<proteinExistence type="predicted"/>
<dbReference type="AlphaFoldDB" id="A0A2A4GDJ4"/>
<evidence type="ECO:0008006" key="4">
    <source>
        <dbReference type="Google" id="ProtNLM"/>
    </source>
</evidence>